<dbReference type="GO" id="GO:0006508">
    <property type="term" value="P:proteolysis"/>
    <property type="evidence" value="ECO:0007669"/>
    <property type="project" value="UniProtKB-KW"/>
</dbReference>
<evidence type="ECO:0000313" key="7">
    <source>
        <dbReference type="EMBL" id="SFF17821.1"/>
    </source>
</evidence>
<accession>A0A1I2GMI4</accession>
<keyword evidence="3 7" id="KW-0378">Hydrolase</keyword>
<feature type="region of interest" description="Disordered" evidence="5">
    <location>
        <begin position="129"/>
        <end position="168"/>
    </location>
</feature>
<keyword evidence="4" id="KW-0788">Thiol protease</keyword>
<dbReference type="PANTHER" id="PTHR47359">
    <property type="entry name" value="PEPTIDOGLYCAN DL-ENDOPEPTIDASE CWLO"/>
    <property type="match status" value="1"/>
</dbReference>
<proteinExistence type="inferred from homology"/>
<feature type="domain" description="NlpC/P60" evidence="6">
    <location>
        <begin position="170"/>
        <end position="282"/>
    </location>
</feature>
<name>A0A1I2GMI4_9MICO</name>
<evidence type="ECO:0000256" key="1">
    <source>
        <dbReference type="ARBA" id="ARBA00007074"/>
    </source>
</evidence>
<dbReference type="InterPro" id="IPR051794">
    <property type="entry name" value="PG_Endopeptidase_C40"/>
</dbReference>
<dbReference type="InterPro" id="IPR038765">
    <property type="entry name" value="Papain-like_cys_pep_sf"/>
</dbReference>
<sequence>MISHPNPTANLEGVLERYYVSTSTIRARHRAARRPISQLISDAAGDNLIQAGRRSAIVAASSSLLVTMIANPASAATNDSNVALGTADVTALTSQARAQLEAAPVVTVADASWTVSVEDVEVVKVKPAPEPEPEPVVVTPAASRSVERTAAPQAEAPAKQQKATKAPKGAASSSKIIAIASRYVGVPYVSGGSTPRGFDCSGFTSYVYAQAGISLPRTSSQQRYAGTVVSRADAKPGDLIWTPGHISIYAGGNQQIDSPVPGKTIQFRSIWQSNPMFIRVTG</sequence>
<dbReference type="STRING" id="285351.SAMN04488035_1822"/>
<dbReference type="Proteomes" id="UP000198520">
    <property type="component" value="Unassembled WGS sequence"/>
</dbReference>
<evidence type="ECO:0000256" key="3">
    <source>
        <dbReference type="ARBA" id="ARBA00022801"/>
    </source>
</evidence>
<dbReference type="InterPro" id="IPR000064">
    <property type="entry name" value="NLP_P60_dom"/>
</dbReference>
<dbReference type="PANTHER" id="PTHR47359:SF3">
    <property type="entry name" value="NLP_P60 DOMAIN-CONTAINING PROTEIN-RELATED"/>
    <property type="match status" value="1"/>
</dbReference>
<dbReference type="PROSITE" id="PS51935">
    <property type="entry name" value="NLPC_P60"/>
    <property type="match status" value="1"/>
</dbReference>
<gene>
    <name evidence="7" type="ORF">SAMN04488035_1822</name>
</gene>
<organism evidence="7 8">
    <name type="scientific">Flavimobilis marinus</name>
    <dbReference type="NCBI Taxonomy" id="285351"/>
    <lineage>
        <taxon>Bacteria</taxon>
        <taxon>Bacillati</taxon>
        <taxon>Actinomycetota</taxon>
        <taxon>Actinomycetes</taxon>
        <taxon>Micrococcales</taxon>
        <taxon>Jonesiaceae</taxon>
        <taxon>Flavimobilis</taxon>
    </lineage>
</organism>
<reference evidence="8" key="1">
    <citation type="submission" date="2016-10" db="EMBL/GenBank/DDBJ databases">
        <authorList>
            <person name="Varghese N."/>
            <person name="Submissions S."/>
        </authorList>
    </citation>
    <scope>NUCLEOTIDE SEQUENCE [LARGE SCALE GENOMIC DNA]</scope>
    <source>
        <strain evidence="8">DSM 19083</strain>
    </source>
</reference>
<dbReference type="GO" id="GO:0008234">
    <property type="term" value="F:cysteine-type peptidase activity"/>
    <property type="evidence" value="ECO:0007669"/>
    <property type="project" value="UniProtKB-KW"/>
</dbReference>
<keyword evidence="2" id="KW-0645">Protease</keyword>
<dbReference type="AlphaFoldDB" id="A0A1I2GMI4"/>
<evidence type="ECO:0000256" key="2">
    <source>
        <dbReference type="ARBA" id="ARBA00022670"/>
    </source>
</evidence>
<keyword evidence="8" id="KW-1185">Reference proteome</keyword>
<feature type="compositionally biased region" description="Low complexity" evidence="5">
    <location>
        <begin position="150"/>
        <end position="168"/>
    </location>
</feature>
<evidence type="ECO:0000313" key="8">
    <source>
        <dbReference type="Proteomes" id="UP000198520"/>
    </source>
</evidence>
<dbReference type="SUPFAM" id="SSF54001">
    <property type="entry name" value="Cysteine proteinases"/>
    <property type="match status" value="1"/>
</dbReference>
<protein>
    <submittedName>
        <fullName evidence="7">Cell wall-associated hydrolase, NlpC family</fullName>
    </submittedName>
</protein>
<evidence type="ECO:0000256" key="4">
    <source>
        <dbReference type="ARBA" id="ARBA00022807"/>
    </source>
</evidence>
<dbReference type="Pfam" id="PF00877">
    <property type="entry name" value="NLPC_P60"/>
    <property type="match status" value="1"/>
</dbReference>
<dbReference type="EMBL" id="FONZ01000003">
    <property type="protein sequence ID" value="SFF17821.1"/>
    <property type="molecule type" value="Genomic_DNA"/>
</dbReference>
<comment type="similarity">
    <text evidence="1">Belongs to the peptidase C40 family.</text>
</comment>
<dbReference type="Gene3D" id="3.90.1720.10">
    <property type="entry name" value="endopeptidase domain like (from Nostoc punctiforme)"/>
    <property type="match status" value="1"/>
</dbReference>
<evidence type="ECO:0000256" key="5">
    <source>
        <dbReference type="SAM" id="MobiDB-lite"/>
    </source>
</evidence>
<evidence type="ECO:0000259" key="6">
    <source>
        <dbReference type="PROSITE" id="PS51935"/>
    </source>
</evidence>